<organism evidence="2 3">
    <name type="scientific">Formosa undariae</name>
    <dbReference type="NCBI Taxonomy" id="1325436"/>
    <lineage>
        <taxon>Bacteria</taxon>
        <taxon>Pseudomonadati</taxon>
        <taxon>Bacteroidota</taxon>
        <taxon>Flavobacteriia</taxon>
        <taxon>Flavobacteriales</taxon>
        <taxon>Flavobacteriaceae</taxon>
        <taxon>Formosa</taxon>
    </lineage>
</organism>
<feature type="compositionally biased region" description="Basic and acidic residues" evidence="1">
    <location>
        <begin position="29"/>
        <end position="56"/>
    </location>
</feature>
<dbReference type="PROSITE" id="PS51257">
    <property type="entry name" value="PROKAR_LIPOPROTEIN"/>
    <property type="match status" value="1"/>
</dbReference>
<keyword evidence="3" id="KW-1185">Reference proteome</keyword>
<evidence type="ECO:0000256" key="1">
    <source>
        <dbReference type="SAM" id="MobiDB-lite"/>
    </source>
</evidence>
<dbReference type="InterPro" id="IPR006597">
    <property type="entry name" value="Sel1-like"/>
</dbReference>
<dbReference type="PANTHER" id="PTHR45011">
    <property type="entry name" value="DAP3-BINDING CELL DEATH ENHANCER 1"/>
    <property type="match status" value="1"/>
</dbReference>
<sequence>MNPLKTIVISGRILLVSACLTTMLSCKEDPSKRINDENKTEIETQDKAQTPEKAEPEDQIGGVAQFESGIKAAESNNMPLAFENFMEAAKEGHEYAQFNIGLMYEQGLGVQKNLEEAFSWYSKSAAQENSAAQFNLGVCYENGFGTAVDFDKANEWYRKASIQGDGLAVGNLGMLYIRGDGVKENMVAGVSLLIMSTTMDPSPENQAKKNISSIRGLTPEMIAEAQTLSSEMSTTENFLVPLDQYLKTSENKL</sequence>
<gene>
    <name evidence="2" type="ORF">ACFFVB_04385</name>
</gene>
<dbReference type="EMBL" id="JBHMEZ010000003">
    <property type="protein sequence ID" value="MFB9052309.1"/>
    <property type="molecule type" value="Genomic_DNA"/>
</dbReference>
<accession>A0ABV5EYT7</accession>
<dbReference type="PANTHER" id="PTHR45011:SF1">
    <property type="entry name" value="DAP3-BINDING CELL DEATH ENHANCER 1"/>
    <property type="match status" value="1"/>
</dbReference>
<comment type="caution">
    <text evidence="2">The sequence shown here is derived from an EMBL/GenBank/DDBJ whole genome shotgun (WGS) entry which is preliminary data.</text>
</comment>
<dbReference type="InterPro" id="IPR011990">
    <property type="entry name" value="TPR-like_helical_dom_sf"/>
</dbReference>
<evidence type="ECO:0000313" key="2">
    <source>
        <dbReference type="EMBL" id="MFB9052309.1"/>
    </source>
</evidence>
<dbReference type="SUPFAM" id="SSF81901">
    <property type="entry name" value="HCP-like"/>
    <property type="match status" value="1"/>
</dbReference>
<dbReference type="InterPro" id="IPR052748">
    <property type="entry name" value="ISR_Activator"/>
</dbReference>
<proteinExistence type="predicted"/>
<dbReference type="Gene3D" id="1.25.40.10">
    <property type="entry name" value="Tetratricopeptide repeat domain"/>
    <property type="match status" value="1"/>
</dbReference>
<name>A0ABV5EYT7_9FLAO</name>
<dbReference type="RefSeq" id="WP_382381497.1">
    <property type="nucleotide sequence ID" value="NZ_JBHMEZ010000003.1"/>
</dbReference>
<dbReference type="Pfam" id="PF08238">
    <property type="entry name" value="Sel1"/>
    <property type="match status" value="3"/>
</dbReference>
<dbReference type="SMART" id="SM00671">
    <property type="entry name" value="SEL1"/>
    <property type="match status" value="4"/>
</dbReference>
<dbReference type="Proteomes" id="UP001589605">
    <property type="component" value="Unassembled WGS sequence"/>
</dbReference>
<evidence type="ECO:0000313" key="3">
    <source>
        <dbReference type="Proteomes" id="UP001589605"/>
    </source>
</evidence>
<reference evidence="2 3" key="1">
    <citation type="submission" date="2024-09" db="EMBL/GenBank/DDBJ databases">
        <authorList>
            <person name="Sun Q."/>
            <person name="Mori K."/>
        </authorList>
    </citation>
    <scope>NUCLEOTIDE SEQUENCE [LARGE SCALE GENOMIC DNA]</scope>
    <source>
        <strain evidence="2 3">CECT 8286</strain>
    </source>
</reference>
<protein>
    <submittedName>
        <fullName evidence="2">Tetratricopeptide repeat protein</fullName>
    </submittedName>
</protein>
<feature type="region of interest" description="Disordered" evidence="1">
    <location>
        <begin position="29"/>
        <end position="59"/>
    </location>
</feature>